<dbReference type="Gene3D" id="3.10.580.10">
    <property type="entry name" value="CBS-domain"/>
    <property type="match status" value="1"/>
</dbReference>
<protein>
    <recommendedName>
        <fullName evidence="3">CBS domain-containing protein</fullName>
    </recommendedName>
</protein>
<evidence type="ECO:0000313" key="1">
    <source>
        <dbReference type="EMBL" id="RUO50806.1"/>
    </source>
</evidence>
<dbReference type="RefSeq" id="WP_126832477.1">
    <property type="nucleotide sequence ID" value="NZ_JBLXIO010000004.1"/>
</dbReference>
<reference evidence="2" key="1">
    <citation type="journal article" date="2018" name="Front. Microbiol.">
        <title>Genome-Based Analysis Reveals the Taxonomy and Diversity of the Family Idiomarinaceae.</title>
        <authorList>
            <person name="Liu Y."/>
            <person name="Lai Q."/>
            <person name="Shao Z."/>
        </authorList>
    </citation>
    <scope>NUCLEOTIDE SEQUENCE [LARGE SCALE GENOMIC DNA]</scope>
    <source>
        <strain evidence="2">SW15</strain>
    </source>
</reference>
<dbReference type="OrthoDB" id="6238083at2"/>
<evidence type="ECO:0000313" key="2">
    <source>
        <dbReference type="Proteomes" id="UP000286678"/>
    </source>
</evidence>
<organism evidence="1 2">
    <name type="scientific">Pseudidiomarina aquimaris</name>
    <dbReference type="NCBI Taxonomy" id="641841"/>
    <lineage>
        <taxon>Bacteria</taxon>
        <taxon>Pseudomonadati</taxon>
        <taxon>Pseudomonadota</taxon>
        <taxon>Gammaproteobacteria</taxon>
        <taxon>Alteromonadales</taxon>
        <taxon>Idiomarinaceae</taxon>
        <taxon>Pseudidiomarina</taxon>
    </lineage>
</organism>
<accession>A0A432XQ10</accession>
<dbReference type="SUPFAM" id="SSF54631">
    <property type="entry name" value="CBS-domain pair"/>
    <property type="match status" value="1"/>
</dbReference>
<comment type="caution">
    <text evidence="1">The sequence shown here is derived from an EMBL/GenBank/DDBJ whole genome shotgun (WGS) entry which is preliminary data.</text>
</comment>
<evidence type="ECO:0008006" key="3">
    <source>
        <dbReference type="Google" id="ProtNLM"/>
    </source>
</evidence>
<sequence length="196" mass="22062">MATFHALDWHRAQAGVRLPEDPLKPLQRLSWHHAATAVMEHFQQQTLVLSESTRLPDAEVRIDQTGNRYVCILDAQRNLSGLLLARELHSRHTGALSSALQLPWSQIEVRHVMVPITQLPVIERQQLEHARIGDIAATMQAAGKDFVLVEEEGRLLGFIASLRILELTGESVRLYPRATTFAEVFTALKHPEITES</sequence>
<dbReference type="EMBL" id="PIPT01000001">
    <property type="protein sequence ID" value="RUO50806.1"/>
    <property type="molecule type" value="Genomic_DNA"/>
</dbReference>
<gene>
    <name evidence="1" type="ORF">CWE21_01545</name>
</gene>
<dbReference type="InterPro" id="IPR046342">
    <property type="entry name" value="CBS_dom_sf"/>
</dbReference>
<keyword evidence="2" id="KW-1185">Reference proteome</keyword>
<proteinExistence type="predicted"/>
<name>A0A432XQ10_9GAMM</name>
<dbReference type="AlphaFoldDB" id="A0A432XQ10"/>
<dbReference type="Proteomes" id="UP000286678">
    <property type="component" value="Unassembled WGS sequence"/>
</dbReference>